<keyword evidence="1" id="KW-0812">Transmembrane</keyword>
<evidence type="ECO:0000313" key="2">
    <source>
        <dbReference type="EMBL" id="SVB31685.1"/>
    </source>
</evidence>
<keyword evidence="1" id="KW-1133">Transmembrane helix</keyword>
<dbReference type="AlphaFoldDB" id="A0A382D028"/>
<proteinExistence type="predicted"/>
<evidence type="ECO:0000256" key="1">
    <source>
        <dbReference type="SAM" id="Phobius"/>
    </source>
</evidence>
<evidence type="ECO:0008006" key="3">
    <source>
        <dbReference type="Google" id="ProtNLM"/>
    </source>
</evidence>
<keyword evidence="1" id="KW-0472">Membrane</keyword>
<feature type="transmembrane region" description="Helical" evidence="1">
    <location>
        <begin position="20"/>
        <end position="49"/>
    </location>
</feature>
<organism evidence="2">
    <name type="scientific">marine metagenome</name>
    <dbReference type="NCBI Taxonomy" id="408172"/>
    <lineage>
        <taxon>unclassified sequences</taxon>
        <taxon>metagenomes</taxon>
        <taxon>ecological metagenomes</taxon>
    </lineage>
</organism>
<dbReference type="Pfam" id="PF02635">
    <property type="entry name" value="DsrE"/>
    <property type="match status" value="1"/>
</dbReference>
<reference evidence="2" key="1">
    <citation type="submission" date="2018-05" db="EMBL/GenBank/DDBJ databases">
        <authorList>
            <person name="Lanie J.A."/>
            <person name="Ng W.-L."/>
            <person name="Kazmierczak K.M."/>
            <person name="Andrzejewski T.M."/>
            <person name="Davidsen T.M."/>
            <person name="Wayne K.J."/>
            <person name="Tettelin H."/>
            <person name="Glass J.I."/>
            <person name="Rusch D."/>
            <person name="Podicherti R."/>
            <person name="Tsui H.-C.T."/>
            <person name="Winkler M.E."/>
        </authorList>
    </citation>
    <scope>NUCLEOTIDE SEQUENCE</scope>
</reference>
<dbReference type="SUPFAM" id="SSF75169">
    <property type="entry name" value="DsrEFH-like"/>
    <property type="match status" value="1"/>
</dbReference>
<accession>A0A382D028</accession>
<dbReference type="EMBL" id="UINC01036946">
    <property type="protein sequence ID" value="SVB31685.1"/>
    <property type="molecule type" value="Genomic_DNA"/>
</dbReference>
<dbReference type="PANTHER" id="PTHR34655:SF2">
    <property type="entry name" value="PEROXIREDOXIN FAMILY PROTEIN"/>
    <property type="match status" value="1"/>
</dbReference>
<name>A0A382D028_9ZZZZ</name>
<dbReference type="InterPro" id="IPR003787">
    <property type="entry name" value="Sulphur_relay_DsrE/F-like"/>
</dbReference>
<sequence length="143" mass="15638">MERLEKLSIIVYSHTFARVHFALSAAAAAAATNIPATLFFTMGAIRALARDENGQPRWKELTHSEDKQNGSVWDNRHQTNGIAGFEELLEACGALEVKFLVCEMGLRAAGLDEQTLRDDVPIEKGGLVTFLADAKSDGSMLFI</sequence>
<dbReference type="PANTHER" id="PTHR34655">
    <property type="entry name" value="CONSERVED WITHIN P. AEROPHILUM"/>
    <property type="match status" value="1"/>
</dbReference>
<dbReference type="Gene3D" id="3.40.1260.10">
    <property type="entry name" value="DsrEFH-like"/>
    <property type="match status" value="1"/>
</dbReference>
<protein>
    <recommendedName>
        <fullName evidence="3">Peroxiredoxin family protein</fullName>
    </recommendedName>
</protein>
<dbReference type="InterPro" id="IPR027396">
    <property type="entry name" value="DsrEFH-like"/>
</dbReference>
<gene>
    <name evidence="2" type="ORF">METZ01_LOCUS184539</name>
</gene>